<keyword evidence="1" id="KW-0378">Hydrolase</keyword>
<evidence type="ECO:0000313" key="2">
    <source>
        <dbReference type="Proteomes" id="UP000250443"/>
    </source>
</evidence>
<dbReference type="Proteomes" id="UP000250443">
    <property type="component" value="Unassembled WGS sequence"/>
</dbReference>
<name>A0A2X2CBQ4_PSELU</name>
<proteinExistence type="predicted"/>
<dbReference type="SMART" id="SM00671">
    <property type="entry name" value="SEL1"/>
    <property type="match status" value="7"/>
</dbReference>
<dbReference type="RefSeq" id="WP_074828650.1">
    <property type="nucleotide sequence ID" value="NZ_DAMAAI010000016.1"/>
</dbReference>
<sequence>MIDKDQFSPFVKALQLYLKQNHPDFDDSLSAVRELVSNAIADRHSNRLVALLKHSPIPFSSTTFEKLSSAVKLAYGISMPAELWRWPLPVAFKLSPAERIEIWQAALKHKLSKAKIDGLWRDSYFDTEPYIKPLGDGKWAVCNRSPVPFWLCRDVFTPAWIIQRDADNSIADDATGRLPEDNSYHRALSALWKKDYETAFELLHKAQLSGHPMAAFNLGWMYSEGLGRDQDFTAAADLYQRAANLGVVTAHHNLGQMYLEGAKNFAKSIPDSIRHFELAAQGGIAASIGCLGMIYLNGNGVPADRDRAIELLLQASYLDDDHSINTVATILDHQNGGASTSQTFGLYRKAARSARELNHLLPIYNLGLCFLHGNGVDQNLVKARRLFRIAAKAGDADAAMNLGLIYLNGDGTPADLFEARYWLEMSAAHGCGDAFNVLGSIEFNGQCDASNHSLAWLLFSKAARMGSVTGLVNQARCLVIGLGVEQNVELACELLKQAEAQGHPTAREMLSQWETQA</sequence>
<reference evidence="1 2" key="1">
    <citation type="submission" date="2018-06" db="EMBL/GenBank/DDBJ databases">
        <authorList>
            <consortium name="Pathogen Informatics"/>
            <person name="Doyle S."/>
        </authorList>
    </citation>
    <scope>NUCLEOTIDE SEQUENCE [LARGE SCALE GENOMIC DNA]</scope>
    <source>
        <strain evidence="1 2">NCTC11842</strain>
    </source>
</reference>
<dbReference type="InterPro" id="IPR011990">
    <property type="entry name" value="TPR-like_helical_dom_sf"/>
</dbReference>
<dbReference type="Gene3D" id="1.25.40.10">
    <property type="entry name" value="Tetratricopeptide repeat domain"/>
    <property type="match status" value="2"/>
</dbReference>
<dbReference type="Pfam" id="PF08238">
    <property type="entry name" value="Sel1"/>
    <property type="match status" value="8"/>
</dbReference>
<dbReference type="AlphaFoldDB" id="A0A2X2CBQ4"/>
<dbReference type="GO" id="GO:0008800">
    <property type="term" value="F:beta-lactamase activity"/>
    <property type="evidence" value="ECO:0007669"/>
    <property type="project" value="UniProtKB-EC"/>
</dbReference>
<dbReference type="EMBL" id="UAUF01000010">
    <property type="protein sequence ID" value="SPZ04908.1"/>
    <property type="molecule type" value="Genomic_DNA"/>
</dbReference>
<dbReference type="EC" id="3.5.2.6" evidence="1"/>
<accession>A0A2X2CBQ4</accession>
<dbReference type="InterPro" id="IPR006597">
    <property type="entry name" value="Sel1-like"/>
</dbReference>
<dbReference type="GeneID" id="300269621"/>
<organism evidence="1 2">
    <name type="scientific">Pseudomonas luteola</name>
    <dbReference type="NCBI Taxonomy" id="47886"/>
    <lineage>
        <taxon>Bacteria</taxon>
        <taxon>Pseudomonadati</taxon>
        <taxon>Pseudomonadota</taxon>
        <taxon>Gammaproteobacteria</taxon>
        <taxon>Pseudomonadales</taxon>
        <taxon>Pseudomonadaceae</taxon>
        <taxon>Pseudomonas</taxon>
    </lineage>
</organism>
<protein>
    <submittedName>
        <fullName evidence="1">TPR repeat protein</fullName>
        <ecNumber evidence="1">3.5.2.6</ecNumber>
    </submittedName>
</protein>
<dbReference type="PANTHER" id="PTHR43628:SF1">
    <property type="entry name" value="CHITIN SYNTHASE REGULATORY FACTOR 2-RELATED"/>
    <property type="match status" value="1"/>
</dbReference>
<gene>
    <name evidence="1" type="primary">hcpD</name>
    <name evidence="1" type="ORF">NCTC11842_01428</name>
</gene>
<dbReference type="SUPFAM" id="SSF81901">
    <property type="entry name" value="HCP-like"/>
    <property type="match status" value="2"/>
</dbReference>
<dbReference type="InterPro" id="IPR052945">
    <property type="entry name" value="Mitotic_Regulator"/>
</dbReference>
<dbReference type="PANTHER" id="PTHR43628">
    <property type="entry name" value="ACTIVATOR OF C KINASE PROTEIN 1-RELATED"/>
    <property type="match status" value="1"/>
</dbReference>
<evidence type="ECO:0000313" key="1">
    <source>
        <dbReference type="EMBL" id="SPZ04908.1"/>
    </source>
</evidence>